<comment type="caution">
    <text evidence="3">The sequence shown here is derived from an EMBL/GenBank/DDBJ whole genome shotgun (WGS) entry which is preliminary data.</text>
</comment>
<gene>
    <name evidence="3" type="ORF">IAA86_00955</name>
</gene>
<evidence type="ECO:0000313" key="4">
    <source>
        <dbReference type="Proteomes" id="UP000886865"/>
    </source>
</evidence>
<sequence length="108" mass="12652">MQETEAARLKKVLGERIKYFRKKQGLSQTQLAEIVNIEMKSLSRIESGHNYPQCENLVAIARALKVAPWQLYFNEGEKDLESMKQEVINALDDKEKIFPLYQYLAYLR</sequence>
<name>A0A9D1FI17_9BACT</name>
<dbReference type="Pfam" id="PF01381">
    <property type="entry name" value="HTH_3"/>
    <property type="match status" value="1"/>
</dbReference>
<feature type="domain" description="HTH cro/C1-type" evidence="2">
    <location>
        <begin position="17"/>
        <end position="71"/>
    </location>
</feature>
<reference evidence="3" key="1">
    <citation type="submission" date="2020-10" db="EMBL/GenBank/DDBJ databases">
        <authorList>
            <person name="Gilroy R."/>
        </authorList>
    </citation>
    <scope>NUCLEOTIDE SEQUENCE</scope>
    <source>
        <strain evidence="3">CHK152-2871</strain>
    </source>
</reference>
<dbReference type="PANTHER" id="PTHR46558:SF11">
    <property type="entry name" value="HTH-TYPE TRANSCRIPTIONAL REGULATOR XRE"/>
    <property type="match status" value="1"/>
</dbReference>
<organism evidence="3 4">
    <name type="scientific">Candidatus Galligastranaerophilus intestinavium</name>
    <dbReference type="NCBI Taxonomy" id="2840836"/>
    <lineage>
        <taxon>Bacteria</taxon>
        <taxon>Candidatus Galligastranaerophilus</taxon>
    </lineage>
</organism>
<dbReference type="Gene3D" id="1.10.260.40">
    <property type="entry name" value="lambda repressor-like DNA-binding domains"/>
    <property type="match status" value="1"/>
</dbReference>
<evidence type="ECO:0000256" key="1">
    <source>
        <dbReference type="ARBA" id="ARBA00023125"/>
    </source>
</evidence>
<dbReference type="Proteomes" id="UP000886865">
    <property type="component" value="Unassembled WGS sequence"/>
</dbReference>
<dbReference type="PROSITE" id="PS50943">
    <property type="entry name" value="HTH_CROC1"/>
    <property type="match status" value="1"/>
</dbReference>
<evidence type="ECO:0000259" key="2">
    <source>
        <dbReference type="PROSITE" id="PS50943"/>
    </source>
</evidence>
<dbReference type="CDD" id="cd00093">
    <property type="entry name" value="HTH_XRE"/>
    <property type="match status" value="1"/>
</dbReference>
<keyword evidence="1" id="KW-0238">DNA-binding</keyword>
<protein>
    <submittedName>
        <fullName evidence="3">Helix-turn-helix domain-containing protein</fullName>
    </submittedName>
</protein>
<dbReference type="EMBL" id="DVJQ01000009">
    <property type="protein sequence ID" value="HIS73570.1"/>
    <property type="molecule type" value="Genomic_DNA"/>
</dbReference>
<proteinExistence type="predicted"/>
<dbReference type="PANTHER" id="PTHR46558">
    <property type="entry name" value="TRACRIPTIONAL REGULATORY PROTEIN-RELATED-RELATED"/>
    <property type="match status" value="1"/>
</dbReference>
<dbReference type="SMART" id="SM00530">
    <property type="entry name" value="HTH_XRE"/>
    <property type="match status" value="1"/>
</dbReference>
<dbReference type="InterPro" id="IPR010982">
    <property type="entry name" value="Lambda_DNA-bd_dom_sf"/>
</dbReference>
<dbReference type="AlphaFoldDB" id="A0A9D1FI17"/>
<accession>A0A9D1FI17</accession>
<dbReference type="SUPFAM" id="SSF47413">
    <property type="entry name" value="lambda repressor-like DNA-binding domains"/>
    <property type="match status" value="1"/>
</dbReference>
<dbReference type="GO" id="GO:0003677">
    <property type="term" value="F:DNA binding"/>
    <property type="evidence" value="ECO:0007669"/>
    <property type="project" value="UniProtKB-KW"/>
</dbReference>
<evidence type="ECO:0000313" key="3">
    <source>
        <dbReference type="EMBL" id="HIS73570.1"/>
    </source>
</evidence>
<dbReference type="InterPro" id="IPR001387">
    <property type="entry name" value="Cro/C1-type_HTH"/>
</dbReference>
<reference evidence="3" key="2">
    <citation type="journal article" date="2021" name="PeerJ">
        <title>Extensive microbial diversity within the chicken gut microbiome revealed by metagenomics and culture.</title>
        <authorList>
            <person name="Gilroy R."/>
            <person name="Ravi A."/>
            <person name="Getino M."/>
            <person name="Pursley I."/>
            <person name="Horton D.L."/>
            <person name="Alikhan N.F."/>
            <person name="Baker D."/>
            <person name="Gharbi K."/>
            <person name="Hall N."/>
            <person name="Watson M."/>
            <person name="Adriaenssens E.M."/>
            <person name="Foster-Nyarko E."/>
            <person name="Jarju S."/>
            <person name="Secka A."/>
            <person name="Antonio M."/>
            <person name="Oren A."/>
            <person name="Chaudhuri R.R."/>
            <person name="La Ragione R."/>
            <person name="Hildebrand F."/>
            <person name="Pallen M.J."/>
        </authorList>
    </citation>
    <scope>NUCLEOTIDE SEQUENCE</scope>
    <source>
        <strain evidence="3">CHK152-2871</strain>
    </source>
</reference>